<protein>
    <recommendedName>
        <fullName evidence="1">ATPase AAA-type core domain-containing protein</fullName>
    </recommendedName>
</protein>
<dbReference type="PANTHER" id="PTHR32182:SF22">
    <property type="entry name" value="ATP-DEPENDENT ENDONUCLEASE, OLD FAMILY-RELATED"/>
    <property type="match status" value="1"/>
</dbReference>
<accession>A0A9X6ZHF8</accession>
<dbReference type="PANTHER" id="PTHR32182">
    <property type="entry name" value="DNA REPLICATION AND REPAIR PROTEIN RECF"/>
    <property type="match status" value="1"/>
</dbReference>
<organism evidence="2 3">
    <name type="scientific">Bacillus cereus</name>
    <dbReference type="NCBI Taxonomy" id="1396"/>
    <lineage>
        <taxon>Bacteria</taxon>
        <taxon>Bacillati</taxon>
        <taxon>Bacillota</taxon>
        <taxon>Bacilli</taxon>
        <taxon>Bacillales</taxon>
        <taxon>Bacillaceae</taxon>
        <taxon>Bacillus</taxon>
        <taxon>Bacillus cereus group</taxon>
    </lineage>
</organism>
<proteinExistence type="predicted"/>
<dbReference type="GO" id="GO:0006302">
    <property type="term" value="P:double-strand break repair"/>
    <property type="evidence" value="ECO:0007669"/>
    <property type="project" value="TreeGrafter"/>
</dbReference>
<dbReference type="GO" id="GO:0016887">
    <property type="term" value="F:ATP hydrolysis activity"/>
    <property type="evidence" value="ECO:0007669"/>
    <property type="project" value="InterPro"/>
</dbReference>
<dbReference type="AlphaFoldDB" id="A0A9X6ZHF8"/>
<sequence length="685" mass="81226">MELVYAWIEKFRNYKEVELNFSEKFIIKFDNYNKSIKITPNKSYLAIYPDYITNINAIVGKNGVGKTNLLDVLGLRTSDRNKNNDEFEVRYKKNKGPFLLPDDIEAEIKHSIYFFVYYMGKDDNDQDLFCFEGNDIESFQSIIKFESGTGLDIKYWMSKYWFAFICNYREEMLIHKYDLNVTLGEYRTELSKDGMEYYRNNKREQDKLVIISLRENLSDKYYHYNSTQPTDDHKISVPRRNAYFQSKLLAMKVQMLYKQLQKPKRLMFQNDTYTLKISYNSYFLTNGIDDENKLVMQFSYKELNGREKAVCKVLESFVQYFFMSINNIENNELRRNKEKKLFGINVKRKSLEGYKDYYFNIIERLADIYIKDKEGTQHVLKCYMDLADELSMNKSFKFHKNYISIDITKQVSMKELLQVVDVTVDEKPKSEFNEMFNVFGGFFDYSIENLSDGETAYLGFFASLYEQVSLLTPAKEKYIILLDEPESRMHPELTRNFIDEMVLFLRDLSGNKKKFQVVISTHSPFILSDIQSDNIIYLEKDSTGYCKPVKRRLNTFGANIHTLLKDGFFMSSTMGEFATNKIKEVISSINDRNIEDVTEEQKNEWLYIINSIGEPLIQKRIMKMFNDKFILNYTDLYNENLKLKGKLKKYEEPRKIAATIEVLMKQIEKLQIHVNELEEKQNDKN</sequence>
<feature type="domain" description="ATPase AAA-type core" evidence="1">
    <location>
        <begin position="416"/>
        <end position="528"/>
    </location>
</feature>
<dbReference type="Proteomes" id="UP000220210">
    <property type="component" value="Unassembled WGS sequence"/>
</dbReference>
<dbReference type="SUPFAM" id="SSF52540">
    <property type="entry name" value="P-loop containing nucleoside triphosphate hydrolases"/>
    <property type="match status" value="1"/>
</dbReference>
<dbReference type="GO" id="GO:0000731">
    <property type="term" value="P:DNA synthesis involved in DNA repair"/>
    <property type="evidence" value="ECO:0007669"/>
    <property type="project" value="TreeGrafter"/>
</dbReference>
<dbReference type="GO" id="GO:0005524">
    <property type="term" value="F:ATP binding"/>
    <property type="evidence" value="ECO:0007669"/>
    <property type="project" value="InterPro"/>
</dbReference>
<evidence type="ECO:0000259" key="1">
    <source>
        <dbReference type="Pfam" id="PF13304"/>
    </source>
</evidence>
<dbReference type="RefSeq" id="WP_098434231.1">
    <property type="nucleotide sequence ID" value="NZ_NTSO01000003.1"/>
</dbReference>
<evidence type="ECO:0000313" key="2">
    <source>
        <dbReference type="EMBL" id="PFF51386.1"/>
    </source>
</evidence>
<evidence type="ECO:0000313" key="3">
    <source>
        <dbReference type="Proteomes" id="UP000220210"/>
    </source>
</evidence>
<gene>
    <name evidence="2" type="ORF">CN357_06130</name>
</gene>
<name>A0A9X6ZHF8_BACCE</name>
<dbReference type="InterPro" id="IPR027417">
    <property type="entry name" value="P-loop_NTPase"/>
</dbReference>
<dbReference type="Gene3D" id="3.40.50.300">
    <property type="entry name" value="P-loop containing nucleotide triphosphate hydrolases"/>
    <property type="match status" value="1"/>
</dbReference>
<dbReference type="InterPro" id="IPR003959">
    <property type="entry name" value="ATPase_AAA_core"/>
</dbReference>
<dbReference type="Pfam" id="PF13304">
    <property type="entry name" value="AAA_21"/>
    <property type="match status" value="1"/>
</dbReference>
<comment type="caution">
    <text evidence="2">The sequence shown here is derived from an EMBL/GenBank/DDBJ whole genome shotgun (WGS) entry which is preliminary data.</text>
</comment>
<dbReference type="EMBL" id="NTSO01000003">
    <property type="protein sequence ID" value="PFF51386.1"/>
    <property type="molecule type" value="Genomic_DNA"/>
</dbReference>
<reference evidence="2 3" key="1">
    <citation type="submission" date="2017-09" db="EMBL/GenBank/DDBJ databases">
        <title>Large-scale bioinformatics analysis of Bacillus genomes uncovers conserved roles of natural products in bacterial physiology.</title>
        <authorList>
            <consortium name="Agbiome Team Llc"/>
            <person name="Bleich R.M."/>
            <person name="Kirk G.J."/>
            <person name="Santa Maria K.C."/>
            <person name="Allen S.E."/>
            <person name="Farag S."/>
            <person name="Shank E.A."/>
            <person name="Bowers A."/>
        </authorList>
    </citation>
    <scope>NUCLEOTIDE SEQUENCE [LARGE SCALE GENOMIC DNA]</scope>
    <source>
        <strain evidence="2 3">AFS020204</strain>
    </source>
</reference>